<feature type="domain" description="PPIase cyclophilin-type" evidence="6">
    <location>
        <begin position="25"/>
        <end position="185"/>
    </location>
</feature>
<feature type="signal peptide" evidence="5">
    <location>
        <begin position="1"/>
        <end position="18"/>
    </location>
</feature>
<dbReference type="PRINTS" id="PR00153">
    <property type="entry name" value="CSAPPISMRASE"/>
</dbReference>
<dbReference type="Proteomes" id="UP000604083">
    <property type="component" value="Unassembled WGS sequence"/>
</dbReference>
<dbReference type="CDD" id="cd00317">
    <property type="entry name" value="cyclophilin"/>
    <property type="match status" value="1"/>
</dbReference>
<feature type="chain" id="PRO_5038048185" description="peptidylprolyl isomerase" evidence="5">
    <location>
        <begin position="19"/>
        <end position="386"/>
    </location>
</feature>
<sequence length="386" mass="41662">MKCLSLPLAFLTALPSQAQIFADFETSLGDFSVVLDYENAPLTAANFILLAEGSRPWIDSTTGVVWSNTPYYDGIIFHRVIDGFMIQGGSPNGQGTDGPGYRFPDETDNGLTFDRPFLLAMANSGPNTNGSQFFITEQTPNWLNGDHTIFGEVASGTATIHAILETATDGDDRPTTPVVIESVSIHRQGTAAESFDETAQGVPRVTALAPPFTAEASALRVEQPANSILQVASSPDLQEWSTSERFRDGESGGEELFPTSGEPRAFFRTTLIEHPYTLPQSYLGRTLTFELEDEGSTTLVVQLNAADATIGDEGTLTIGEGSSPITEVWEEFATPYTASLVIFSENYVPFRFELASDSATHGRMDGTAFFDDGAQPIFGTFSLTTP</sequence>
<dbReference type="InterPro" id="IPR044666">
    <property type="entry name" value="Cyclophilin_A-like"/>
</dbReference>
<dbReference type="InterPro" id="IPR002130">
    <property type="entry name" value="Cyclophilin-type_PPIase_dom"/>
</dbReference>
<gene>
    <name evidence="7" type="ORF">JIN78_02545</name>
</gene>
<name>A0A934RPW6_9BACT</name>
<keyword evidence="5" id="KW-0732">Signal</keyword>
<dbReference type="PROSITE" id="PS50072">
    <property type="entry name" value="CSA_PPIASE_2"/>
    <property type="match status" value="1"/>
</dbReference>
<organism evidence="7 8">
    <name type="scientific">Roseibacillus ishigakijimensis</name>
    <dbReference type="NCBI Taxonomy" id="454146"/>
    <lineage>
        <taxon>Bacteria</taxon>
        <taxon>Pseudomonadati</taxon>
        <taxon>Verrucomicrobiota</taxon>
        <taxon>Verrucomicrobiia</taxon>
        <taxon>Verrucomicrobiales</taxon>
        <taxon>Verrucomicrobiaceae</taxon>
        <taxon>Roseibacillus</taxon>
    </lineage>
</organism>
<keyword evidence="8" id="KW-1185">Reference proteome</keyword>
<dbReference type="InterPro" id="IPR029000">
    <property type="entry name" value="Cyclophilin-like_dom_sf"/>
</dbReference>
<dbReference type="EMBL" id="JAENIO010000004">
    <property type="protein sequence ID" value="MBK1832929.1"/>
    <property type="molecule type" value="Genomic_DNA"/>
</dbReference>
<feature type="region of interest" description="Disordered" evidence="4">
    <location>
        <begin position="239"/>
        <end position="260"/>
    </location>
</feature>
<protein>
    <recommendedName>
        <fullName evidence="1">peptidylprolyl isomerase</fullName>
        <ecNumber evidence="1">5.2.1.8</ecNumber>
    </recommendedName>
</protein>
<evidence type="ECO:0000256" key="2">
    <source>
        <dbReference type="ARBA" id="ARBA00023110"/>
    </source>
</evidence>
<comment type="caution">
    <text evidence="7">The sequence shown here is derived from an EMBL/GenBank/DDBJ whole genome shotgun (WGS) entry which is preliminary data.</text>
</comment>
<reference evidence="7" key="1">
    <citation type="submission" date="2021-01" db="EMBL/GenBank/DDBJ databases">
        <title>Modified the classification status of verrucomicrobia.</title>
        <authorList>
            <person name="Feng X."/>
        </authorList>
    </citation>
    <scope>NUCLEOTIDE SEQUENCE</scope>
    <source>
        <strain evidence="7">KCTC 12986</strain>
    </source>
</reference>
<dbReference type="SUPFAM" id="SSF50891">
    <property type="entry name" value="Cyclophilin-like"/>
    <property type="match status" value="1"/>
</dbReference>
<keyword evidence="2" id="KW-0697">Rotamase</keyword>
<dbReference type="Gene3D" id="2.40.100.10">
    <property type="entry name" value="Cyclophilin-like"/>
    <property type="match status" value="1"/>
</dbReference>
<dbReference type="Pfam" id="PF00160">
    <property type="entry name" value="Pro_isomerase"/>
    <property type="match status" value="1"/>
</dbReference>
<dbReference type="PANTHER" id="PTHR45625">
    <property type="entry name" value="PEPTIDYL-PROLYL CIS-TRANS ISOMERASE-RELATED"/>
    <property type="match status" value="1"/>
</dbReference>
<evidence type="ECO:0000256" key="5">
    <source>
        <dbReference type="SAM" id="SignalP"/>
    </source>
</evidence>
<evidence type="ECO:0000256" key="3">
    <source>
        <dbReference type="ARBA" id="ARBA00023235"/>
    </source>
</evidence>
<dbReference type="EC" id="5.2.1.8" evidence="1"/>
<evidence type="ECO:0000256" key="4">
    <source>
        <dbReference type="SAM" id="MobiDB-lite"/>
    </source>
</evidence>
<keyword evidence="3 7" id="KW-0413">Isomerase</keyword>
<evidence type="ECO:0000256" key="1">
    <source>
        <dbReference type="ARBA" id="ARBA00013194"/>
    </source>
</evidence>
<proteinExistence type="predicted"/>
<evidence type="ECO:0000259" key="6">
    <source>
        <dbReference type="PROSITE" id="PS50072"/>
    </source>
</evidence>
<evidence type="ECO:0000313" key="8">
    <source>
        <dbReference type="Proteomes" id="UP000604083"/>
    </source>
</evidence>
<dbReference type="PANTHER" id="PTHR45625:SF4">
    <property type="entry name" value="PEPTIDYLPROLYL ISOMERASE DOMAIN AND WD REPEAT-CONTAINING PROTEIN 1"/>
    <property type="match status" value="1"/>
</dbReference>
<dbReference type="GO" id="GO:0003755">
    <property type="term" value="F:peptidyl-prolyl cis-trans isomerase activity"/>
    <property type="evidence" value="ECO:0007669"/>
    <property type="project" value="UniProtKB-KW"/>
</dbReference>
<evidence type="ECO:0000313" key="7">
    <source>
        <dbReference type="EMBL" id="MBK1832929.1"/>
    </source>
</evidence>
<accession>A0A934RPW6</accession>
<dbReference type="AlphaFoldDB" id="A0A934RPW6"/>